<dbReference type="Proteomes" id="UP001597542">
    <property type="component" value="Unassembled WGS sequence"/>
</dbReference>
<dbReference type="SUPFAM" id="SSF103084">
    <property type="entry name" value="Holliday junction resolvase RusA"/>
    <property type="match status" value="1"/>
</dbReference>
<dbReference type="InterPro" id="IPR036614">
    <property type="entry name" value="RusA-like_sf"/>
</dbReference>
<sequence length="129" mass="14846">MTDPIEIDVPLHKGKPPLTHNLRLHRQEEARRTKEIRESVGWKAKAMMLGHHRHITVQLHYLPGDNKRRDAPNLTATSKPAIDGLVDAGLVRDDNDDYVTEIMPIIHRGQGQPRRLWITITITEETQQQ</sequence>
<organism evidence="1 2">
    <name type="scientific">Amycolatopsis albidoflavus</name>
    <dbReference type="NCBI Taxonomy" id="102226"/>
    <lineage>
        <taxon>Bacteria</taxon>
        <taxon>Bacillati</taxon>
        <taxon>Actinomycetota</taxon>
        <taxon>Actinomycetes</taxon>
        <taxon>Pseudonocardiales</taxon>
        <taxon>Pseudonocardiaceae</taxon>
        <taxon>Amycolatopsis</taxon>
    </lineage>
</organism>
<reference evidence="2" key="1">
    <citation type="journal article" date="2019" name="Int. J. Syst. Evol. Microbiol.">
        <title>The Global Catalogue of Microorganisms (GCM) 10K type strain sequencing project: providing services to taxonomists for standard genome sequencing and annotation.</title>
        <authorList>
            <consortium name="The Broad Institute Genomics Platform"/>
            <consortium name="The Broad Institute Genome Sequencing Center for Infectious Disease"/>
            <person name="Wu L."/>
            <person name="Ma J."/>
        </authorList>
    </citation>
    <scope>NUCLEOTIDE SEQUENCE [LARGE SCALE GENOMIC DNA]</scope>
    <source>
        <strain evidence="2">CGMCC 4.7638</strain>
    </source>
</reference>
<protein>
    <submittedName>
        <fullName evidence="1">Uncharacterized protein</fullName>
    </submittedName>
</protein>
<dbReference type="EMBL" id="JBHUKQ010000014">
    <property type="protein sequence ID" value="MFD2484156.1"/>
    <property type="molecule type" value="Genomic_DNA"/>
</dbReference>
<comment type="caution">
    <text evidence="1">The sequence shown here is derived from an EMBL/GenBank/DDBJ whole genome shotgun (WGS) entry which is preliminary data.</text>
</comment>
<evidence type="ECO:0000313" key="2">
    <source>
        <dbReference type="Proteomes" id="UP001597542"/>
    </source>
</evidence>
<evidence type="ECO:0000313" key="1">
    <source>
        <dbReference type="EMBL" id="MFD2484156.1"/>
    </source>
</evidence>
<proteinExistence type="predicted"/>
<accession>A0ABW5I495</accession>
<dbReference type="RefSeq" id="WP_344283189.1">
    <property type="nucleotide sequence ID" value="NZ_BAAAHV010000022.1"/>
</dbReference>
<name>A0ABW5I495_9PSEU</name>
<dbReference type="Gene3D" id="3.30.1330.70">
    <property type="entry name" value="Holliday junction resolvase RusA"/>
    <property type="match status" value="1"/>
</dbReference>
<keyword evidence="2" id="KW-1185">Reference proteome</keyword>
<gene>
    <name evidence="1" type="ORF">ACFSUT_28025</name>
</gene>